<feature type="compositionally biased region" description="Polar residues" evidence="7">
    <location>
        <begin position="200"/>
        <end position="212"/>
    </location>
</feature>
<feature type="compositionally biased region" description="Basic and acidic residues" evidence="7">
    <location>
        <begin position="213"/>
        <end position="222"/>
    </location>
</feature>
<evidence type="ECO:0000256" key="3">
    <source>
        <dbReference type="ARBA" id="ARBA00022741"/>
    </source>
</evidence>
<dbReference type="PANTHER" id="PTHR12241">
    <property type="entry name" value="TUBULIN POLYGLUTAMYLASE"/>
    <property type="match status" value="1"/>
</dbReference>
<evidence type="ECO:0000256" key="5">
    <source>
        <dbReference type="ARBA" id="ARBA00041448"/>
    </source>
</evidence>
<evidence type="ECO:0000256" key="2">
    <source>
        <dbReference type="ARBA" id="ARBA00022598"/>
    </source>
</evidence>
<comment type="catalytic activity">
    <reaction evidence="6">
        <text>L-glutamyl-[protein] + L-glutamate + ATP = gamma-L-glutamyl-L-glutamyl-[protein] + ADP + phosphate + H(+)</text>
        <dbReference type="Rhea" id="RHEA:60144"/>
        <dbReference type="Rhea" id="RHEA-COMP:10208"/>
        <dbReference type="Rhea" id="RHEA-COMP:15517"/>
        <dbReference type="ChEBI" id="CHEBI:15378"/>
        <dbReference type="ChEBI" id="CHEBI:29973"/>
        <dbReference type="ChEBI" id="CHEBI:29985"/>
        <dbReference type="ChEBI" id="CHEBI:30616"/>
        <dbReference type="ChEBI" id="CHEBI:43474"/>
        <dbReference type="ChEBI" id="CHEBI:143622"/>
        <dbReference type="ChEBI" id="CHEBI:456216"/>
    </reaction>
    <physiologicalReaction direction="left-to-right" evidence="6">
        <dbReference type="Rhea" id="RHEA:60145"/>
    </physiologicalReaction>
</comment>
<evidence type="ECO:0000256" key="1">
    <source>
        <dbReference type="ARBA" id="ARBA00006820"/>
    </source>
</evidence>
<dbReference type="InterPro" id="IPR004344">
    <property type="entry name" value="TTL/TTLL_fam"/>
</dbReference>
<keyword evidence="3" id="KW-0547">Nucleotide-binding</keyword>
<reference evidence="8" key="1">
    <citation type="submission" date="2022-03" db="EMBL/GenBank/DDBJ databases">
        <authorList>
            <person name="Alioto T."/>
            <person name="Alioto T."/>
            <person name="Gomez Garrido J."/>
        </authorList>
    </citation>
    <scope>NUCLEOTIDE SEQUENCE</scope>
</reference>
<dbReference type="AlphaFoldDB" id="A0AAD1SIP8"/>
<proteinExistence type="inferred from homology"/>
<dbReference type="Proteomes" id="UP001295444">
    <property type="component" value="Chromosome 06"/>
</dbReference>
<dbReference type="Gene3D" id="3.30.470.20">
    <property type="entry name" value="ATP-grasp fold, B domain"/>
    <property type="match status" value="1"/>
</dbReference>
<organism evidence="8 9">
    <name type="scientific">Pelobates cultripes</name>
    <name type="common">Western spadefoot toad</name>
    <dbReference type="NCBI Taxonomy" id="61616"/>
    <lineage>
        <taxon>Eukaryota</taxon>
        <taxon>Metazoa</taxon>
        <taxon>Chordata</taxon>
        <taxon>Craniata</taxon>
        <taxon>Vertebrata</taxon>
        <taxon>Euteleostomi</taxon>
        <taxon>Amphibia</taxon>
        <taxon>Batrachia</taxon>
        <taxon>Anura</taxon>
        <taxon>Pelobatoidea</taxon>
        <taxon>Pelobatidae</taxon>
        <taxon>Pelobates</taxon>
    </lineage>
</organism>
<keyword evidence="2" id="KW-0436">Ligase</keyword>
<name>A0AAD1SIP8_PELCU</name>
<comment type="similarity">
    <text evidence="1">Belongs to the tubulin--tyrosine ligase family.</text>
</comment>
<accession>A0AAD1SIP8</accession>
<feature type="region of interest" description="Disordered" evidence="7">
    <location>
        <begin position="199"/>
        <end position="222"/>
    </location>
</feature>
<dbReference type="EMBL" id="OW240917">
    <property type="protein sequence ID" value="CAH2302328.1"/>
    <property type="molecule type" value="Genomic_DNA"/>
</dbReference>
<gene>
    <name evidence="8" type="ORF">PECUL_23A037654</name>
</gene>
<dbReference type="SUPFAM" id="SSF56059">
    <property type="entry name" value="Glutathione synthetase ATP-binding domain-like"/>
    <property type="match status" value="1"/>
</dbReference>
<dbReference type="PANTHER" id="PTHR12241:SF145">
    <property type="entry name" value="TUBULIN POLYGLUTAMYLASE TTLL5"/>
    <property type="match status" value="1"/>
</dbReference>
<dbReference type="GO" id="GO:0036064">
    <property type="term" value="C:ciliary basal body"/>
    <property type="evidence" value="ECO:0007669"/>
    <property type="project" value="TreeGrafter"/>
</dbReference>
<dbReference type="GO" id="GO:0005524">
    <property type="term" value="F:ATP binding"/>
    <property type="evidence" value="ECO:0007669"/>
    <property type="project" value="UniProtKB-KW"/>
</dbReference>
<evidence type="ECO:0000256" key="6">
    <source>
        <dbReference type="ARBA" id="ARBA00049274"/>
    </source>
</evidence>
<sequence length="222" mass="25603">MSNRFMHLTNYSVNKESTSFVRSQNPDAEDCGSQWSFSGLLRYLKKNCKDIPTLISNIEDLVIKTIISAEETITTSCRYTPHKRNCFELYGFDVLIDENQSPWLLEVNTSPSVTCDDFLNLKIKSNLTADMLSLVGVKCKNPVEKKEKLTIANAYNEENFYWVKDREEERRGGFVRLFTRQDTWQRNGPKHLYAKKTAMYGTSSSGPRQNTKAYEEKLPPLT</sequence>
<keyword evidence="9" id="KW-1185">Reference proteome</keyword>
<protein>
    <recommendedName>
        <fullName evidence="5">Tubulin--tyrosine ligase-like protein 5</fullName>
    </recommendedName>
</protein>
<dbReference type="Pfam" id="PF03133">
    <property type="entry name" value="TTL"/>
    <property type="match status" value="1"/>
</dbReference>
<dbReference type="GO" id="GO:0070740">
    <property type="term" value="F:tubulin-glutamic acid ligase activity"/>
    <property type="evidence" value="ECO:0007669"/>
    <property type="project" value="TreeGrafter"/>
</dbReference>
<evidence type="ECO:0000313" key="9">
    <source>
        <dbReference type="Proteomes" id="UP001295444"/>
    </source>
</evidence>
<dbReference type="GO" id="GO:0000226">
    <property type="term" value="P:microtubule cytoskeleton organization"/>
    <property type="evidence" value="ECO:0007669"/>
    <property type="project" value="TreeGrafter"/>
</dbReference>
<dbReference type="PROSITE" id="PS51221">
    <property type="entry name" value="TTL"/>
    <property type="match status" value="1"/>
</dbReference>
<dbReference type="GO" id="GO:0015631">
    <property type="term" value="F:tubulin binding"/>
    <property type="evidence" value="ECO:0007669"/>
    <property type="project" value="TreeGrafter"/>
</dbReference>
<evidence type="ECO:0000256" key="4">
    <source>
        <dbReference type="ARBA" id="ARBA00022840"/>
    </source>
</evidence>
<evidence type="ECO:0000313" key="8">
    <source>
        <dbReference type="EMBL" id="CAH2302328.1"/>
    </source>
</evidence>
<evidence type="ECO:0000256" key="7">
    <source>
        <dbReference type="SAM" id="MobiDB-lite"/>
    </source>
</evidence>
<keyword evidence="4" id="KW-0067">ATP-binding</keyword>